<organism evidence="1 2">
    <name type="scientific">Fusobacterium necrophorum DJ-2</name>
    <dbReference type="NCBI Taxonomy" id="1441737"/>
    <lineage>
        <taxon>Bacteria</taxon>
        <taxon>Fusobacteriati</taxon>
        <taxon>Fusobacteriota</taxon>
        <taxon>Fusobacteriia</taxon>
        <taxon>Fusobacteriales</taxon>
        <taxon>Fusobacteriaceae</taxon>
        <taxon>Fusobacterium</taxon>
    </lineage>
</organism>
<reference evidence="1 2" key="1">
    <citation type="submission" date="2014-01" db="EMBL/GenBank/DDBJ databases">
        <title>Comparative genomics of Fusobacterium necrophorum wild isolates.</title>
        <authorList>
            <person name="Kittichotirat W."/>
            <person name="Bumgarner R.E."/>
            <person name="Lawrence P."/>
        </authorList>
    </citation>
    <scope>NUCLEOTIDE SEQUENCE [LARGE SCALE GENOMIC DNA]</scope>
    <source>
        <strain evidence="1 2">DJ-2</strain>
    </source>
</reference>
<proteinExistence type="predicted"/>
<name>A0AB73C2H4_9FUSO</name>
<accession>A0AB73C2H4</accession>
<protein>
    <submittedName>
        <fullName evidence="1">Uncharacterized protein</fullName>
    </submittedName>
</protein>
<dbReference type="Proteomes" id="UP000027058">
    <property type="component" value="Unassembled WGS sequence"/>
</dbReference>
<evidence type="ECO:0000313" key="1">
    <source>
        <dbReference type="EMBL" id="KDE71974.1"/>
    </source>
</evidence>
<sequence length="92" mass="10037">MKEEKSMKHWLKRKVTFTQALLVAFLITGGIGYADAMIVDKGESTSTENTIENNGLSGILVGKKSKITRLHGVLVETNNEVDAIDGNEIFGN</sequence>
<comment type="caution">
    <text evidence="1">The sequence shown here is derived from an EMBL/GenBank/DDBJ whole genome shotgun (WGS) entry which is preliminary data.</text>
</comment>
<dbReference type="EMBL" id="JAAH01000071">
    <property type="protein sequence ID" value="KDE71974.1"/>
    <property type="molecule type" value="Genomic_DNA"/>
</dbReference>
<evidence type="ECO:0000313" key="2">
    <source>
        <dbReference type="Proteomes" id="UP000027058"/>
    </source>
</evidence>
<dbReference type="AlphaFoldDB" id="A0AB73C2H4"/>
<dbReference type="RefSeq" id="WP_035900472.1">
    <property type="nucleotide sequence ID" value="NZ_JAAH01000071.1"/>
</dbReference>
<gene>
    <name evidence="1" type="ORF">FUSO8_06870</name>
</gene>